<reference evidence="2 3" key="1">
    <citation type="journal article" date="2013" name="BMC Microbiol.">
        <title>Identification of the type II cytochrome c maturation pathway in anammox bacteria by comparative genomics.</title>
        <authorList>
            <person name="Ferousi C."/>
            <person name="Speth D.R."/>
            <person name="Reimann J."/>
            <person name="Op den Camp H.J."/>
            <person name="Allen J.W."/>
            <person name="Keltjens J.T."/>
            <person name="Jetten M.S."/>
        </authorList>
    </citation>
    <scope>NUCLEOTIDE SEQUENCE [LARGE SCALE GENOMIC DNA]</scope>
    <source>
        <strain evidence="2">RU1</strain>
    </source>
</reference>
<keyword evidence="1" id="KW-0067">ATP-binding</keyword>
<accession>A0A0M2UT65</accession>
<organism evidence="2 3">
    <name type="scientific">Candidatus Brocadia fulgida</name>
    <dbReference type="NCBI Taxonomy" id="380242"/>
    <lineage>
        <taxon>Bacteria</taxon>
        <taxon>Pseudomonadati</taxon>
        <taxon>Planctomycetota</taxon>
        <taxon>Candidatus Brocadiia</taxon>
        <taxon>Candidatus Brocadiales</taxon>
        <taxon>Candidatus Brocadiaceae</taxon>
        <taxon>Candidatus Brocadia</taxon>
    </lineage>
</organism>
<dbReference type="AlphaFoldDB" id="A0A0M2UT65"/>
<keyword evidence="1" id="KW-0547">Nucleotide-binding</keyword>
<dbReference type="EC" id="6.3.5.-" evidence="1"/>
<evidence type="ECO:0000313" key="3">
    <source>
        <dbReference type="Proteomes" id="UP000034954"/>
    </source>
</evidence>
<gene>
    <name evidence="1" type="primary">gatC</name>
    <name evidence="2" type="ORF">BROFUL_03125</name>
</gene>
<comment type="caution">
    <text evidence="2">The sequence shown here is derived from an EMBL/GenBank/DDBJ whole genome shotgun (WGS) entry which is preliminary data.</text>
</comment>
<dbReference type="InterPro" id="IPR003837">
    <property type="entry name" value="GatC"/>
</dbReference>
<dbReference type="GO" id="GO:0016740">
    <property type="term" value="F:transferase activity"/>
    <property type="evidence" value="ECO:0007669"/>
    <property type="project" value="UniProtKB-KW"/>
</dbReference>
<dbReference type="HAMAP" id="MF_00122">
    <property type="entry name" value="GatC"/>
    <property type="match status" value="1"/>
</dbReference>
<protein>
    <recommendedName>
        <fullName evidence="1">Aspartyl/glutamyl-tRNA(Asn/Gln) amidotransferase subunit C</fullName>
        <shortName evidence="1">Asp/Glu-ADT subunit C</shortName>
        <ecNumber evidence="1">6.3.5.-</ecNumber>
    </recommendedName>
</protein>
<dbReference type="Pfam" id="PF02686">
    <property type="entry name" value="GatC"/>
    <property type="match status" value="1"/>
</dbReference>
<dbReference type="GO" id="GO:0006450">
    <property type="term" value="P:regulation of translational fidelity"/>
    <property type="evidence" value="ECO:0007669"/>
    <property type="project" value="InterPro"/>
</dbReference>
<dbReference type="SUPFAM" id="SSF141000">
    <property type="entry name" value="Glu-tRNAGln amidotransferase C subunit"/>
    <property type="match status" value="1"/>
</dbReference>
<comment type="function">
    <text evidence="1">Allows the formation of correctly charged Asn-tRNA(Asn) or Gln-tRNA(Gln) through the transamidation of misacylated Asp-tRNA(Asn) or Glu-tRNA(Gln) in organisms which lack either or both of asparaginyl-tRNA or glutaminyl-tRNA synthetases. The reaction takes place in the presence of glutamine and ATP through an activated phospho-Asp-tRNA(Asn) or phospho-Glu-tRNA(Gln).</text>
</comment>
<evidence type="ECO:0000313" key="2">
    <source>
        <dbReference type="EMBL" id="KKO18176.1"/>
    </source>
</evidence>
<evidence type="ECO:0000256" key="1">
    <source>
        <dbReference type="HAMAP-Rule" id="MF_00122"/>
    </source>
</evidence>
<dbReference type="GO" id="GO:0005524">
    <property type="term" value="F:ATP binding"/>
    <property type="evidence" value="ECO:0007669"/>
    <property type="project" value="UniProtKB-KW"/>
</dbReference>
<keyword evidence="1" id="KW-0648">Protein biosynthesis</keyword>
<dbReference type="NCBIfam" id="TIGR00135">
    <property type="entry name" value="gatC"/>
    <property type="match status" value="1"/>
</dbReference>
<dbReference type="PANTHER" id="PTHR15004">
    <property type="entry name" value="GLUTAMYL-TRNA(GLN) AMIDOTRANSFERASE SUBUNIT C, MITOCHONDRIAL"/>
    <property type="match status" value="1"/>
</dbReference>
<comment type="similarity">
    <text evidence="1">Belongs to the GatC family.</text>
</comment>
<keyword evidence="3" id="KW-1185">Reference proteome</keyword>
<proteinExistence type="inferred from homology"/>
<dbReference type="EMBL" id="LAQJ01000287">
    <property type="protein sequence ID" value="KKO18176.1"/>
    <property type="molecule type" value="Genomic_DNA"/>
</dbReference>
<dbReference type="Proteomes" id="UP000034954">
    <property type="component" value="Unassembled WGS sequence"/>
</dbReference>
<sequence length="95" mass="10950">MQIDKKDIEYIANLSRIDLSEIEKETFVYQLRDILSYIEKLNRLNTETVRPLSSAVTATNVFRDDTLESSLPFEDTQMNAPAVHGVFFKVPKVIE</sequence>
<dbReference type="Gene3D" id="1.10.20.60">
    <property type="entry name" value="Glu-tRNAGln amidotransferase C subunit, N-terminal domain"/>
    <property type="match status" value="1"/>
</dbReference>
<dbReference type="GO" id="GO:0006412">
    <property type="term" value="P:translation"/>
    <property type="evidence" value="ECO:0007669"/>
    <property type="project" value="UniProtKB-UniRule"/>
</dbReference>
<dbReference type="PANTHER" id="PTHR15004:SF0">
    <property type="entry name" value="GLUTAMYL-TRNA(GLN) AMIDOTRANSFERASE SUBUNIT C, MITOCHONDRIAL"/>
    <property type="match status" value="1"/>
</dbReference>
<dbReference type="GO" id="GO:0050566">
    <property type="term" value="F:asparaginyl-tRNA synthase (glutamine-hydrolyzing) activity"/>
    <property type="evidence" value="ECO:0007669"/>
    <property type="project" value="RHEA"/>
</dbReference>
<name>A0A0M2UT65_9BACT</name>
<dbReference type="GO" id="GO:0050567">
    <property type="term" value="F:glutaminyl-tRNA synthase (glutamine-hydrolyzing) activity"/>
    <property type="evidence" value="ECO:0007669"/>
    <property type="project" value="UniProtKB-UniRule"/>
</dbReference>
<keyword evidence="1" id="KW-0436">Ligase</keyword>
<dbReference type="GO" id="GO:0070681">
    <property type="term" value="P:glutaminyl-tRNAGln biosynthesis via transamidation"/>
    <property type="evidence" value="ECO:0007669"/>
    <property type="project" value="TreeGrafter"/>
</dbReference>
<comment type="catalytic activity">
    <reaction evidence="1">
        <text>L-aspartyl-tRNA(Asn) + L-glutamine + ATP + H2O = L-asparaginyl-tRNA(Asn) + L-glutamate + ADP + phosphate + 2 H(+)</text>
        <dbReference type="Rhea" id="RHEA:14513"/>
        <dbReference type="Rhea" id="RHEA-COMP:9674"/>
        <dbReference type="Rhea" id="RHEA-COMP:9677"/>
        <dbReference type="ChEBI" id="CHEBI:15377"/>
        <dbReference type="ChEBI" id="CHEBI:15378"/>
        <dbReference type="ChEBI" id="CHEBI:29985"/>
        <dbReference type="ChEBI" id="CHEBI:30616"/>
        <dbReference type="ChEBI" id="CHEBI:43474"/>
        <dbReference type="ChEBI" id="CHEBI:58359"/>
        <dbReference type="ChEBI" id="CHEBI:78515"/>
        <dbReference type="ChEBI" id="CHEBI:78516"/>
        <dbReference type="ChEBI" id="CHEBI:456216"/>
    </reaction>
</comment>
<comment type="catalytic activity">
    <reaction evidence="1">
        <text>L-glutamyl-tRNA(Gln) + L-glutamine + ATP + H2O = L-glutaminyl-tRNA(Gln) + L-glutamate + ADP + phosphate + H(+)</text>
        <dbReference type="Rhea" id="RHEA:17521"/>
        <dbReference type="Rhea" id="RHEA-COMP:9681"/>
        <dbReference type="Rhea" id="RHEA-COMP:9684"/>
        <dbReference type="ChEBI" id="CHEBI:15377"/>
        <dbReference type="ChEBI" id="CHEBI:15378"/>
        <dbReference type="ChEBI" id="CHEBI:29985"/>
        <dbReference type="ChEBI" id="CHEBI:30616"/>
        <dbReference type="ChEBI" id="CHEBI:43474"/>
        <dbReference type="ChEBI" id="CHEBI:58359"/>
        <dbReference type="ChEBI" id="CHEBI:78520"/>
        <dbReference type="ChEBI" id="CHEBI:78521"/>
        <dbReference type="ChEBI" id="CHEBI:456216"/>
    </reaction>
</comment>
<dbReference type="InterPro" id="IPR036113">
    <property type="entry name" value="Asp/Glu-ADT_sf_sub_c"/>
</dbReference>
<comment type="subunit">
    <text evidence="1">Heterotrimer of A, B and C subunits.</text>
</comment>